<dbReference type="SMART" id="SM00850">
    <property type="entry name" value="LytTR"/>
    <property type="match status" value="1"/>
</dbReference>
<evidence type="ECO:0000313" key="5">
    <source>
        <dbReference type="Proteomes" id="UP000823598"/>
    </source>
</evidence>
<feature type="domain" description="Response regulatory" evidence="2">
    <location>
        <begin position="6"/>
        <end position="117"/>
    </location>
</feature>
<reference evidence="4" key="2">
    <citation type="journal article" date="2021" name="PeerJ">
        <title>Extensive microbial diversity within the chicken gut microbiome revealed by metagenomics and culture.</title>
        <authorList>
            <person name="Gilroy R."/>
            <person name="Ravi A."/>
            <person name="Getino M."/>
            <person name="Pursley I."/>
            <person name="Horton D.L."/>
            <person name="Alikhan N.F."/>
            <person name="Baker D."/>
            <person name="Gharbi K."/>
            <person name="Hall N."/>
            <person name="Watson M."/>
            <person name="Adriaenssens E.M."/>
            <person name="Foster-Nyarko E."/>
            <person name="Jarju S."/>
            <person name="Secka A."/>
            <person name="Antonio M."/>
            <person name="Oren A."/>
            <person name="Chaudhuri R.R."/>
            <person name="La Ragione R."/>
            <person name="Hildebrand F."/>
            <person name="Pallen M.J."/>
        </authorList>
    </citation>
    <scope>NUCLEOTIDE SEQUENCE</scope>
    <source>
        <strain evidence="4">6919</strain>
    </source>
</reference>
<dbReference type="SMART" id="SM00448">
    <property type="entry name" value="REC"/>
    <property type="match status" value="1"/>
</dbReference>
<keyword evidence="1" id="KW-0597">Phosphoprotein</keyword>
<feature type="domain" description="HTH LytTR-type" evidence="3">
    <location>
        <begin position="139"/>
        <end position="213"/>
    </location>
</feature>
<dbReference type="InterPro" id="IPR001789">
    <property type="entry name" value="Sig_transdc_resp-reg_receiver"/>
</dbReference>
<dbReference type="SUPFAM" id="SSF52172">
    <property type="entry name" value="CheY-like"/>
    <property type="match status" value="1"/>
</dbReference>
<proteinExistence type="predicted"/>
<dbReference type="InterPro" id="IPR011006">
    <property type="entry name" value="CheY-like_superfamily"/>
</dbReference>
<dbReference type="PANTHER" id="PTHR37299">
    <property type="entry name" value="TRANSCRIPTIONAL REGULATOR-RELATED"/>
    <property type="match status" value="1"/>
</dbReference>
<dbReference type="Pfam" id="PF04397">
    <property type="entry name" value="LytTR"/>
    <property type="match status" value="1"/>
</dbReference>
<dbReference type="InterPro" id="IPR046947">
    <property type="entry name" value="LytR-like"/>
</dbReference>
<evidence type="ECO:0000259" key="3">
    <source>
        <dbReference type="PROSITE" id="PS50930"/>
    </source>
</evidence>
<reference evidence="4" key="1">
    <citation type="submission" date="2020-10" db="EMBL/GenBank/DDBJ databases">
        <authorList>
            <person name="Gilroy R."/>
        </authorList>
    </citation>
    <scope>NUCLEOTIDE SEQUENCE</scope>
    <source>
        <strain evidence="4">6919</strain>
    </source>
</reference>
<dbReference type="InterPro" id="IPR007492">
    <property type="entry name" value="LytTR_DNA-bd_dom"/>
</dbReference>
<dbReference type="FunFam" id="2.40.50.1020:FF:000004">
    <property type="entry name" value="DNA-binding response regulator"/>
    <property type="match status" value="1"/>
</dbReference>
<feature type="modified residue" description="4-aspartylphosphate" evidence="1">
    <location>
        <position position="57"/>
    </location>
</feature>
<name>A0A9D9IRI3_9BACT</name>
<dbReference type="PROSITE" id="PS50110">
    <property type="entry name" value="RESPONSE_REGULATORY"/>
    <property type="match status" value="1"/>
</dbReference>
<evidence type="ECO:0000256" key="1">
    <source>
        <dbReference type="PROSITE-ProRule" id="PRU00169"/>
    </source>
</evidence>
<evidence type="ECO:0000313" key="4">
    <source>
        <dbReference type="EMBL" id="MBO8476546.1"/>
    </source>
</evidence>
<gene>
    <name evidence="4" type="ORF">IAB88_06090</name>
</gene>
<dbReference type="PROSITE" id="PS50930">
    <property type="entry name" value="HTH_LYTTR"/>
    <property type="match status" value="1"/>
</dbReference>
<dbReference type="GO" id="GO:0003677">
    <property type="term" value="F:DNA binding"/>
    <property type="evidence" value="ECO:0007669"/>
    <property type="project" value="InterPro"/>
</dbReference>
<dbReference type="EMBL" id="JADIMC010000066">
    <property type="protein sequence ID" value="MBO8476546.1"/>
    <property type="molecule type" value="Genomic_DNA"/>
</dbReference>
<dbReference type="GO" id="GO:0000156">
    <property type="term" value="F:phosphorelay response regulator activity"/>
    <property type="evidence" value="ECO:0007669"/>
    <property type="project" value="InterPro"/>
</dbReference>
<organism evidence="4 5">
    <name type="scientific">Candidatus Limisoma faecipullorum</name>
    <dbReference type="NCBI Taxonomy" id="2840854"/>
    <lineage>
        <taxon>Bacteria</taxon>
        <taxon>Pseudomonadati</taxon>
        <taxon>Bacteroidota</taxon>
        <taxon>Bacteroidia</taxon>
        <taxon>Bacteroidales</taxon>
        <taxon>Candidatus Limisoma</taxon>
    </lineage>
</organism>
<dbReference type="Proteomes" id="UP000823598">
    <property type="component" value="Unassembled WGS sequence"/>
</dbReference>
<accession>A0A9D9IRI3</accession>
<comment type="caution">
    <text evidence="4">The sequence shown here is derived from an EMBL/GenBank/DDBJ whole genome shotgun (WGS) entry which is preliminary data.</text>
</comment>
<sequence length="256" mass="29361">MEQKLKCCVIDDEPLARDLICGFINKTPFLELEGSYASASEAIRPIIEGRADLVFLDIQMPELNGMEFAKVIPPDCRIVFVTAYEQYAIDGFRQNALDYLLKPVSYSEFLTAANRALQWKVLKEQASSSNNTPDDNHYIIVKSEYKLVQIDTSRISYIEGLKDYVKIYTEDSPNCIMSLMKMKSLEQYLPSGKFIRVHRSFIVNMEKVKLIERNRIVFGKTYIPISDTYKDAFTTYLQSHTVTDSPNENQSGRSDL</sequence>
<dbReference type="Pfam" id="PF00072">
    <property type="entry name" value="Response_reg"/>
    <property type="match status" value="1"/>
</dbReference>
<dbReference type="AlphaFoldDB" id="A0A9D9IRI3"/>
<evidence type="ECO:0000259" key="2">
    <source>
        <dbReference type="PROSITE" id="PS50110"/>
    </source>
</evidence>
<dbReference type="PANTHER" id="PTHR37299:SF1">
    <property type="entry name" value="STAGE 0 SPORULATION PROTEIN A HOMOLOG"/>
    <property type="match status" value="1"/>
</dbReference>
<dbReference type="Gene3D" id="3.40.50.2300">
    <property type="match status" value="1"/>
</dbReference>
<protein>
    <submittedName>
        <fullName evidence="4">Response regulator transcription factor</fullName>
    </submittedName>
</protein>
<dbReference type="Gene3D" id="2.40.50.1020">
    <property type="entry name" value="LytTr DNA-binding domain"/>
    <property type="match status" value="1"/>
</dbReference>